<dbReference type="GO" id="GO:0003677">
    <property type="term" value="F:DNA binding"/>
    <property type="evidence" value="ECO:0007669"/>
    <property type="project" value="InterPro"/>
</dbReference>
<comment type="similarity">
    <text evidence="1 5">Belongs to the DNA glycosylase MPG family.</text>
</comment>
<dbReference type="PANTHER" id="PTHR10429">
    <property type="entry name" value="DNA-3-METHYLADENINE GLYCOSYLASE"/>
    <property type="match status" value="1"/>
</dbReference>
<reference evidence="7 8" key="1">
    <citation type="submission" date="2018-06" db="EMBL/GenBank/DDBJ databases">
        <title>Genomic Encyclopedia of Archaeal and Bacterial Type Strains, Phase II (KMG-II): from individual species to whole genera.</title>
        <authorList>
            <person name="Goeker M."/>
        </authorList>
    </citation>
    <scope>NUCLEOTIDE SEQUENCE [LARGE SCALE GENOMIC DNA]</scope>
    <source>
        <strain evidence="7 8">DSM 6779</strain>
    </source>
</reference>
<keyword evidence="4 5" id="KW-0234">DNA repair</keyword>
<evidence type="ECO:0000256" key="5">
    <source>
        <dbReference type="HAMAP-Rule" id="MF_00527"/>
    </source>
</evidence>
<dbReference type="Gene3D" id="3.10.300.10">
    <property type="entry name" value="Methylpurine-DNA glycosylase (MPG)"/>
    <property type="match status" value="2"/>
</dbReference>
<dbReference type="GO" id="GO:0006284">
    <property type="term" value="P:base-excision repair"/>
    <property type="evidence" value="ECO:0007669"/>
    <property type="project" value="InterPro"/>
</dbReference>
<evidence type="ECO:0000256" key="1">
    <source>
        <dbReference type="ARBA" id="ARBA00009232"/>
    </source>
</evidence>
<dbReference type="GO" id="GO:0003905">
    <property type="term" value="F:alkylbase DNA N-glycosylase activity"/>
    <property type="evidence" value="ECO:0007669"/>
    <property type="project" value="InterPro"/>
</dbReference>
<evidence type="ECO:0000256" key="6">
    <source>
        <dbReference type="SAM" id="Phobius"/>
    </source>
</evidence>
<sequence length="174" mass="19591">MSRADADFFALDALEVAPRLLGQTLVRCFPDGSLARFTISEVEVYRGEEDLGCHAAKGRTPRTEVMYHRGGLVYVYLIYGMYWLLNIVTGPADHPQAILIRSCREVSGPGRLGRALLLDKSFYGESLLTSQRLWVELDPHLPPQPYITSPRIGIDYAGQHWGSIHWRYVWKGGG</sequence>
<dbReference type="PANTHER" id="PTHR10429:SF0">
    <property type="entry name" value="DNA-3-METHYLADENINE GLYCOSYLASE"/>
    <property type="match status" value="1"/>
</dbReference>
<keyword evidence="6" id="KW-0472">Membrane</keyword>
<proteinExistence type="inferred from homology"/>
<feature type="transmembrane region" description="Helical" evidence="6">
    <location>
        <begin position="66"/>
        <end position="85"/>
    </location>
</feature>
<accession>A0A2W7NCP2</accession>
<keyword evidence="6" id="KW-0812">Transmembrane</keyword>
<dbReference type="EC" id="3.2.2.-" evidence="5"/>
<evidence type="ECO:0000256" key="3">
    <source>
        <dbReference type="ARBA" id="ARBA00022801"/>
    </source>
</evidence>
<gene>
    <name evidence="7" type="ORF">LX69_02111</name>
</gene>
<dbReference type="CDD" id="cd00540">
    <property type="entry name" value="AAG"/>
    <property type="match status" value="1"/>
</dbReference>
<keyword evidence="8" id="KW-1185">Reference proteome</keyword>
<organism evidence="7 8">
    <name type="scientific">Breznakibacter xylanolyticus</name>
    <dbReference type="NCBI Taxonomy" id="990"/>
    <lineage>
        <taxon>Bacteria</taxon>
        <taxon>Pseudomonadati</taxon>
        <taxon>Bacteroidota</taxon>
        <taxon>Bacteroidia</taxon>
        <taxon>Marinilabiliales</taxon>
        <taxon>Marinilabiliaceae</taxon>
        <taxon>Breznakibacter</taxon>
    </lineage>
</organism>
<dbReference type="Proteomes" id="UP000249239">
    <property type="component" value="Unassembled WGS sequence"/>
</dbReference>
<dbReference type="AlphaFoldDB" id="A0A2W7NCP2"/>
<dbReference type="Pfam" id="PF02245">
    <property type="entry name" value="Pur_DNA_glyco"/>
    <property type="match status" value="2"/>
</dbReference>
<evidence type="ECO:0000256" key="4">
    <source>
        <dbReference type="ARBA" id="ARBA00023204"/>
    </source>
</evidence>
<comment type="caution">
    <text evidence="7">The sequence shown here is derived from an EMBL/GenBank/DDBJ whole genome shotgun (WGS) entry which is preliminary data.</text>
</comment>
<evidence type="ECO:0000313" key="8">
    <source>
        <dbReference type="Proteomes" id="UP000249239"/>
    </source>
</evidence>
<dbReference type="InterPro" id="IPR003180">
    <property type="entry name" value="MPG"/>
</dbReference>
<dbReference type="RefSeq" id="WP_111445954.1">
    <property type="nucleotide sequence ID" value="NZ_QKZK01000015.1"/>
</dbReference>
<keyword evidence="6" id="KW-1133">Transmembrane helix</keyword>
<dbReference type="InterPro" id="IPR036995">
    <property type="entry name" value="MPG_sf"/>
</dbReference>
<dbReference type="OrthoDB" id="9794313at2"/>
<keyword evidence="2 5" id="KW-0227">DNA damage</keyword>
<name>A0A2W7NCP2_9BACT</name>
<dbReference type="EMBL" id="QKZK01000015">
    <property type="protein sequence ID" value="PZX15917.1"/>
    <property type="molecule type" value="Genomic_DNA"/>
</dbReference>
<dbReference type="HAMAP" id="MF_00527">
    <property type="entry name" value="3MGH"/>
    <property type="match status" value="1"/>
</dbReference>
<dbReference type="InterPro" id="IPR011034">
    <property type="entry name" value="Formyl_transferase-like_C_sf"/>
</dbReference>
<evidence type="ECO:0000313" key="7">
    <source>
        <dbReference type="EMBL" id="PZX15917.1"/>
    </source>
</evidence>
<keyword evidence="3 5" id="KW-0378">Hydrolase</keyword>
<evidence type="ECO:0000256" key="2">
    <source>
        <dbReference type="ARBA" id="ARBA00022763"/>
    </source>
</evidence>
<dbReference type="SUPFAM" id="SSF50486">
    <property type="entry name" value="FMT C-terminal domain-like"/>
    <property type="match status" value="1"/>
</dbReference>
<protein>
    <recommendedName>
        <fullName evidence="5">Putative 3-methyladenine DNA glycosylase</fullName>
        <ecNumber evidence="5">3.2.2.-</ecNumber>
    </recommendedName>
</protein>